<name>A0ABM5NEF5_LIBAS</name>
<dbReference type="NCBIfam" id="NF010620">
    <property type="entry name" value="PRK14013.2-6"/>
    <property type="match status" value="1"/>
</dbReference>
<dbReference type="Proteomes" id="UP000011820">
    <property type="component" value="Chromosome"/>
</dbReference>
<dbReference type="EMBL" id="CP004005">
    <property type="protein sequence ID" value="AGH16468.1"/>
    <property type="molecule type" value="Genomic_DNA"/>
</dbReference>
<feature type="transmembrane region" description="Helical" evidence="1">
    <location>
        <begin position="175"/>
        <end position="194"/>
    </location>
</feature>
<feature type="transmembrane region" description="Helical" evidence="1">
    <location>
        <begin position="41"/>
        <end position="61"/>
    </location>
</feature>
<dbReference type="InterPro" id="IPR007427">
    <property type="entry name" value="DUF475"/>
</dbReference>
<feature type="transmembrane region" description="Helical" evidence="1">
    <location>
        <begin position="298"/>
        <end position="319"/>
    </location>
</feature>
<keyword evidence="1" id="KW-0472">Membrane</keyword>
<evidence type="ECO:0000256" key="1">
    <source>
        <dbReference type="SAM" id="Phobius"/>
    </source>
</evidence>
<feature type="transmembrane region" description="Helical" evidence="1">
    <location>
        <begin position="266"/>
        <end position="286"/>
    </location>
</feature>
<accession>A0ABM5NEF5</accession>
<dbReference type="PANTHER" id="PTHR30238:SF4">
    <property type="entry name" value="SLL1022 PROTEIN"/>
    <property type="match status" value="1"/>
</dbReference>
<dbReference type="PANTHER" id="PTHR30238">
    <property type="entry name" value="MEMBRANE BOUND PREDICTED REDOX MODULATOR"/>
    <property type="match status" value="1"/>
</dbReference>
<feature type="transmembrane region" description="Helical" evidence="1">
    <location>
        <begin position="325"/>
        <end position="343"/>
    </location>
</feature>
<keyword evidence="1" id="KW-0812">Transmembrane</keyword>
<feature type="transmembrane region" description="Helical" evidence="1">
    <location>
        <begin position="132"/>
        <end position="154"/>
    </location>
</feature>
<keyword evidence="3" id="KW-1185">Reference proteome</keyword>
<sequence>MKSNSLYASLIHHFRWAILVTVAGFLCGLGIGWQFTHTLSGTISTVYICIILAVVEISLSFENAILNAKNLQKMSSIWQKRFLTWGILIAVFGMRIIFPIMIVCIVSTINPIEAMNLAIYSPQDYLKIISQAHVPISGFGGTFLMMVSLTFFFNSQNKLHWIHFLEIAMSHLSKIKGIKIFIVLSIIFGISNILPTNEMYSFVSSSTAAIIIFYGINFLESVLSSDSSNNVTHGKHGLNLFLYLEIIDASLSLDGVISSFAITKNFFIIVIGLTIGAIYVRSMTLLMLKQGILNKYKYLEHGSYYSIFVLSVIMFLQTIVDIPEIFTGTSSTILIFLSIYSSIKNK</sequence>
<feature type="transmembrane region" description="Helical" evidence="1">
    <location>
        <begin position="240"/>
        <end position="260"/>
    </location>
</feature>
<proteinExistence type="predicted"/>
<dbReference type="RefSeq" id="WP_012778448.1">
    <property type="nucleotide sequence ID" value="NC_020549.1"/>
</dbReference>
<evidence type="ECO:0008006" key="4">
    <source>
        <dbReference type="Google" id="ProtNLM"/>
    </source>
</evidence>
<keyword evidence="1" id="KW-1133">Transmembrane helix</keyword>
<protein>
    <recommendedName>
        <fullName evidence="4">Integral membrane protein TerC family protein</fullName>
    </recommendedName>
</protein>
<organism evidence="2 3">
    <name type="scientific">Candidatus Liberibacter asiaticus str. gxpsy</name>
    <dbReference type="NCBI Taxonomy" id="1174529"/>
    <lineage>
        <taxon>Bacteria</taxon>
        <taxon>Pseudomonadati</taxon>
        <taxon>Pseudomonadota</taxon>
        <taxon>Alphaproteobacteria</taxon>
        <taxon>Hyphomicrobiales</taxon>
        <taxon>Rhizobiaceae</taxon>
        <taxon>Liberibacter</taxon>
    </lineage>
</organism>
<reference evidence="2 3" key="1">
    <citation type="journal article" date="2013" name="Genome Announc.">
        <title>Complete Genome Sequence of a Chinese Strain of 'Candidatus Liberibacter asiaticus'.</title>
        <authorList>
            <person name="Lin H."/>
            <person name="Han C.S."/>
            <person name="Liu B."/>
            <person name="Lou B."/>
            <person name="Bai X."/>
            <person name="Deng C."/>
            <person name="Civerolo E.L."/>
            <person name="Gupta G."/>
        </authorList>
    </citation>
    <scope>NUCLEOTIDE SEQUENCE [LARGE SCALE GENOMIC DNA]</scope>
    <source>
        <strain evidence="3">gxpsy</strain>
    </source>
</reference>
<evidence type="ECO:0000313" key="2">
    <source>
        <dbReference type="EMBL" id="AGH16468.1"/>
    </source>
</evidence>
<feature type="transmembrane region" description="Helical" evidence="1">
    <location>
        <begin position="200"/>
        <end position="219"/>
    </location>
</feature>
<dbReference type="GeneID" id="93076468"/>
<feature type="transmembrane region" description="Helical" evidence="1">
    <location>
        <begin position="82"/>
        <end position="112"/>
    </location>
</feature>
<gene>
    <name evidence="2" type="ORF">WSI_00480</name>
</gene>
<evidence type="ECO:0000313" key="3">
    <source>
        <dbReference type="Proteomes" id="UP000011820"/>
    </source>
</evidence>
<feature type="transmembrane region" description="Helical" evidence="1">
    <location>
        <begin position="16"/>
        <end position="35"/>
    </location>
</feature>
<dbReference type="Pfam" id="PF04332">
    <property type="entry name" value="DUF475"/>
    <property type="match status" value="1"/>
</dbReference>